<evidence type="ECO:0000313" key="3">
    <source>
        <dbReference type="EMBL" id="KAJ8657368.1"/>
    </source>
</evidence>
<dbReference type="InterPro" id="IPR019327">
    <property type="entry name" value="WKF"/>
</dbReference>
<dbReference type="GeneID" id="83214332"/>
<gene>
    <name evidence="3" type="ORF">O0I10_006922</name>
</gene>
<feature type="region of interest" description="Disordered" evidence="1">
    <location>
        <begin position="1"/>
        <end position="115"/>
    </location>
</feature>
<organism evidence="3 4">
    <name type="scientific">Lichtheimia ornata</name>
    <dbReference type="NCBI Taxonomy" id="688661"/>
    <lineage>
        <taxon>Eukaryota</taxon>
        <taxon>Fungi</taxon>
        <taxon>Fungi incertae sedis</taxon>
        <taxon>Mucoromycota</taxon>
        <taxon>Mucoromycotina</taxon>
        <taxon>Mucoromycetes</taxon>
        <taxon>Mucorales</taxon>
        <taxon>Lichtheimiaceae</taxon>
        <taxon>Lichtheimia</taxon>
    </lineage>
</organism>
<dbReference type="PANTHER" id="PTHR22306:SF2">
    <property type="entry name" value="CHROMOSOME 7 OPEN READING FRAME 50"/>
    <property type="match status" value="1"/>
</dbReference>
<evidence type="ECO:0000259" key="2">
    <source>
        <dbReference type="Pfam" id="PF10180"/>
    </source>
</evidence>
<protein>
    <recommendedName>
        <fullName evidence="2">WKF domain-containing protein</fullName>
    </recommendedName>
</protein>
<feature type="compositionally biased region" description="Basic residues" evidence="1">
    <location>
        <begin position="12"/>
        <end position="25"/>
    </location>
</feature>
<dbReference type="EMBL" id="JARTCD010000032">
    <property type="protein sequence ID" value="KAJ8657368.1"/>
    <property type="molecule type" value="Genomic_DNA"/>
</dbReference>
<name>A0AAD7XY87_9FUNG</name>
<feature type="compositionally biased region" description="Basic and acidic residues" evidence="1">
    <location>
        <begin position="49"/>
        <end position="75"/>
    </location>
</feature>
<feature type="compositionally biased region" description="Basic residues" evidence="1">
    <location>
        <begin position="95"/>
        <end position="105"/>
    </location>
</feature>
<feature type="domain" description="WKF" evidence="2">
    <location>
        <begin position="124"/>
        <end position="186"/>
    </location>
</feature>
<dbReference type="AlphaFoldDB" id="A0AAD7XY87"/>
<dbReference type="Pfam" id="PF10180">
    <property type="entry name" value="WKF"/>
    <property type="match status" value="1"/>
</dbReference>
<dbReference type="PANTHER" id="PTHR22306">
    <property type="entry name" value="CHROMOSOME 7 OPEN READING FRAME 50"/>
    <property type="match status" value="1"/>
</dbReference>
<feature type="compositionally biased region" description="Basic and acidic residues" evidence="1">
    <location>
        <begin position="1"/>
        <end position="11"/>
    </location>
</feature>
<dbReference type="Proteomes" id="UP001234581">
    <property type="component" value="Unassembled WGS sequence"/>
</dbReference>
<dbReference type="RefSeq" id="XP_058342281.1">
    <property type="nucleotide sequence ID" value="XM_058486946.1"/>
</dbReference>
<evidence type="ECO:0000256" key="1">
    <source>
        <dbReference type="SAM" id="MobiDB-lite"/>
    </source>
</evidence>
<reference evidence="3 4" key="1">
    <citation type="submission" date="2023-03" db="EMBL/GenBank/DDBJ databases">
        <title>Genome sequence of Lichtheimia ornata CBS 291.66.</title>
        <authorList>
            <person name="Mohabir J.T."/>
            <person name="Shea T.P."/>
            <person name="Kurbessoian T."/>
            <person name="Berby B."/>
            <person name="Fontaine J."/>
            <person name="Livny J."/>
            <person name="Gnirke A."/>
            <person name="Stajich J.E."/>
            <person name="Cuomo C.A."/>
        </authorList>
    </citation>
    <scope>NUCLEOTIDE SEQUENCE [LARGE SCALE GENOMIC DNA]</scope>
    <source>
        <strain evidence="3">CBS 291.66</strain>
    </source>
</reference>
<accession>A0AAD7XY87</accession>
<proteinExistence type="predicted"/>
<keyword evidence="4" id="KW-1185">Reference proteome</keyword>
<sequence>MGSDKAADRSEAKKKHSKKESKKKAAKESIEAIPEESSPKKEKKKSKKSNKEDKDMKKSTTVEKKEDHVTTEKVDQQSSVDVDDNVDSTTDNKAKKNKGKKRKAKSQPEVTVKRAATSAPDGITYLRQFHSDRDTWKFNKVHQTWLLKHMYDLDTIEQSDFDILVEYLKGLKGAARDRTLTQAQDMIPPETTDFDQPEFDAEAALAAVAPQPVAAPTSANEENDTPVVKRARAVAHALAC</sequence>
<evidence type="ECO:0000313" key="4">
    <source>
        <dbReference type="Proteomes" id="UP001234581"/>
    </source>
</evidence>
<comment type="caution">
    <text evidence="3">The sequence shown here is derived from an EMBL/GenBank/DDBJ whole genome shotgun (WGS) entry which is preliminary data.</text>
</comment>